<keyword evidence="6 10" id="KW-1133">Transmembrane helix</keyword>
<evidence type="ECO:0000256" key="7">
    <source>
        <dbReference type="ARBA" id="ARBA00023136"/>
    </source>
</evidence>
<dbReference type="Pfam" id="PF08345">
    <property type="entry name" value="YscJ_FliF_C"/>
    <property type="match status" value="1"/>
</dbReference>
<dbReference type="Proteomes" id="UP000016491">
    <property type="component" value="Unassembled WGS sequence"/>
</dbReference>
<keyword evidence="13" id="KW-0966">Cell projection</keyword>
<evidence type="ECO:0000256" key="1">
    <source>
        <dbReference type="ARBA" id="ARBA00004117"/>
    </source>
</evidence>
<keyword evidence="13" id="KW-0282">Flagellum</keyword>
<evidence type="ECO:0000313" key="14">
    <source>
        <dbReference type="Proteomes" id="UP000016491"/>
    </source>
</evidence>
<evidence type="ECO:0000256" key="3">
    <source>
        <dbReference type="ARBA" id="ARBA00007971"/>
    </source>
</evidence>
<organism evidence="13 14">
    <name type="scientific">[Clostridium] symbiosum ATCC 14940</name>
    <dbReference type="NCBI Taxonomy" id="411472"/>
    <lineage>
        <taxon>Bacteria</taxon>
        <taxon>Bacillati</taxon>
        <taxon>Bacillota</taxon>
        <taxon>Clostridia</taxon>
        <taxon>Lachnospirales</taxon>
        <taxon>Lachnospiraceae</taxon>
        <taxon>Otoolea</taxon>
    </lineage>
</organism>
<comment type="similarity">
    <text evidence="3">Belongs to the FliF family.</text>
</comment>
<keyword evidence="4" id="KW-1003">Cell membrane</keyword>
<dbReference type="InterPro" id="IPR006182">
    <property type="entry name" value="FliF_N_dom"/>
</dbReference>
<dbReference type="AlphaFoldDB" id="A0ABC9TS09"/>
<dbReference type="Pfam" id="PF01514">
    <property type="entry name" value="YscJ_FliF"/>
    <property type="match status" value="1"/>
</dbReference>
<proteinExistence type="inferred from homology"/>
<feature type="region of interest" description="Disordered" evidence="9">
    <location>
        <begin position="281"/>
        <end position="319"/>
    </location>
</feature>
<reference evidence="13 14" key="1">
    <citation type="submission" date="2013-07" db="EMBL/GenBank/DDBJ databases">
        <authorList>
            <person name="Weinstock G."/>
            <person name="Sodergren E."/>
            <person name="Wylie T."/>
            <person name="Fulton L."/>
            <person name="Fulton R."/>
            <person name="Fronick C."/>
            <person name="O'Laughlin M."/>
            <person name="Godfrey J."/>
            <person name="Miner T."/>
            <person name="Herter B."/>
            <person name="Appelbaum E."/>
            <person name="Cordes M."/>
            <person name="Lek S."/>
            <person name="Wollam A."/>
            <person name="Pepin K.H."/>
            <person name="Palsikar V.B."/>
            <person name="Mitreva M."/>
            <person name="Wilson R.K."/>
        </authorList>
    </citation>
    <scope>NUCLEOTIDE SEQUENCE [LARGE SCALE GENOMIC DNA]</scope>
    <source>
        <strain evidence="13 14">ATCC 14940</strain>
    </source>
</reference>
<feature type="domain" description="Flagellar M-ring C-terminal" evidence="12">
    <location>
        <begin position="251"/>
        <end position="408"/>
    </location>
</feature>
<feature type="transmembrane region" description="Helical" evidence="10">
    <location>
        <begin position="433"/>
        <end position="456"/>
    </location>
</feature>
<evidence type="ECO:0000313" key="13">
    <source>
        <dbReference type="EMBL" id="ERI74089.1"/>
    </source>
</evidence>
<name>A0ABC9TS09_CLOSY</name>
<dbReference type="EMBL" id="AWSU01000344">
    <property type="protein sequence ID" value="ERI74089.1"/>
    <property type="molecule type" value="Genomic_DNA"/>
</dbReference>
<evidence type="ECO:0000259" key="12">
    <source>
        <dbReference type="Pfam" id="PF08345"/>
    </source>
</evidence>
<keyword evidence="8" id="KW-0975">Bacterial flagellum</keyword>
<feature type="compositionally biased region" description="Polar residues" evidence="9">
    <location>
        <begin position="282"/>
        <end position="305"/>
    </location>
</feature>
<dbReference type="PANTHER" id="PTHR30046:SF0">
    <property type="entry name" value="FLAGELLAR M-RING PROTEIN"/>
    <property type="match status" value="1"/>
</dbReference>
<dbReference type="NCBIfam" id="TIGR00206">
    <property type="entry name" value="fliF"/>
    <property type="match status" value="1"/>
</dbReference>
<evidence type="ECO:0000256" key="9">
    <source>
        <dbReference type="SAM" id="MobiDB-lite"/>
    </source>
</evidence>
<sequence>MKQLDRMKDFFKNLSGRTKKIIAITVSGLLILSAALAMALNNTDYAVLFSGVNEEEAKEVMAKLQDMEVPYQYNQQGSVLVPKDSVDKTRGMLAVDGYPKSGFSYDVFTEHAGMMSTESEKETYKLYQLQERIGSTIRTLDGVKSAVVTISQAKDSKYILNTDNTKRASAYVVVHMYDGGSPSREQAEAIQRLVAKAVPDMELGDVAVLDGNGMDVSAVKDSDSETVDGNKKLEYESREEAKLRNNILNVLEGIYGRGNVNVSVKCTADMQRILSEELSYSAPDTQNNSGYISRQTLSSEGNGQQAGAAGIPGTQSNTNVTQYNAGQGTTADIYSSNSETTYELNQKKVQGQNDSGAISDVSVAISINQKAVIGGGPGTAQLVALVARAAGIAPELQNEKISIVMADFYNNANTLEVAVSVSPTEVEADRMRYLPFVLGGILLLLLLLIFFSVMGIKKRNKKKLLAELEAEIPLGSPAEEEAPEEEILTIDKGSRIKSQIQGFAEDNPEISAALLRSWVRSEEGN</sequence>
<protein>
    <submittedName>
        <fullName evidence="13">Flagellar M-ring protein FliF</fullName>
    </submittedName>
</protein>
<evidence type="ECO:0000256" key="8">
    <source>
        <dbReference type="ARBA" id="ARBA00023143"/>
    </source>
</evidence>
<feature type="domain" description="Flagellar M-ring N-terminal" evidence="11">
    <location>
        <begin position="41"/>
        <end position="214"/>
    </location>
</feature>
<dbReference type="Gene3D" id="3.30.300.30">
    <property type="match status" value="1"/>
</dbReference>
<evidence type="ECO:0000256" key="6">
    <source>
        <dbReference type="ARBA" id="ARBA00022989"/>
    </source>
</evidence>
<evidence type="ECO:0000256" key="4">
    <source>
        <dbReference type="ARBA" id="ARBA00022475"/>
    </source>
</evidence>
<dbReference type="GO" id="GO:0009425">
    <property type="term" value="C:bacterial-type flagellum basal body"/>
    <property type="evidence" value="ECO:0007669"/>
    <property type="project" value="UniProtKB-SubCell"/>
</dbReference>
<evidence type="ECO:0000259" key="11">
    <source>
        <dbReference type="Pfam" id="PF01514"/>
    </source>
</evidence>
<evidence type="ECO:0000256" key="2">
    <source>
        <dbReference type="ARBA" id="ARBA00004651"/>
    </source>
</evidence>
<dbReference type="GO" id="GO:0005886">
    <property type="term" value="C:plasma membrane"/>
    <property type="evidence" value="ECO:0007669"/>
    <property type="project" value="UniProtKB-SubCell"/>
</dbReference>
<evidence type="ECO:0000256" key="5">
    <source>
        <dbReference type="ARBA" id="ARBA00022692"/>
    </source>
</evidence>
<keyword evidence="13" id="KW-0969">Cilium</keyword>
<dbReference type="InterPro" id="IPR043427">
    <property type="entry name" value="YscJ/FliF"/>
</dbReference>
<dbReference type="InterPro" id="IPR000067">
    <property type="entry name" value="FlgMring_FliF"/>
</dbReference>
<dbReference type="PANTHER" id="PTHR30046">
    <property type="entry name" value="FLAGELLAR M-RING PROTEIN"/>
    <property type="match status" value="1"/>
</dbReference>
<dbReference type="RefSeq" id="WP_021641552.1">
    <property type="nucleotide sequence ID" value="NZ_KE992859.1"/>
</dbReference>
<comment type="caution">
    <text evidence="13">The sequence shown here is derived from an EMBL/GenBank/DDBJ whole genome shotgun (WGS) entry which is preliminary data.</text>
</comment>
<dbReference type="InterPro" id="IPR045851">
    <property type="entry name" value="AMP-bd_C_sf"/>
</dbReference>
<comment type="subcellular location">
    <subcellularLocation>
        <location evidence="1">Bacterial flagellum basal body</location>
    </subcellularLocation>
    <subcellularLocation>
        <location evidence="2">Cell membrane</location>
        <topology evidence="2">Multi-pass membrane protein</topology>
    </subcellularLocation>
</comment>
<keyword evidence="7 10" id="KW-0472">Membrane</keyword>
<dbReference type="PRINTS" id="PR01009">
    <property type="entry name" value="FLGMRINGFLIF"/>
</dbReference>
<gene>
    <name evidence="13" type="ORF">CLOSYM_04347</name>
</gene>
<accession>A0ABC9TS09</accession>
<keyword evidence="5 10" id="KW-0812">Transmembrane</keyword>
<evidence type="ECO:0000256" key="10">
    <source>
        <dbReference type="SAM" id="Phobius"/>
    </source>
</evidence>
<dbReference type="InterPro" id="IPR013556">
    <property type="entry name" value="Flag_M-ring_C"/>
</dbReference>